<dbReference type="SMART" id="SM00220">
    <property type="entry name" value="S_TKc"/>
    <property type="match status" value="1"/>
</dbReference>
<keyword evidence="4 9" id="KW-0547">Nucleotide-binding</keyword>
<dbReference type="PaxDb" id="3055-EDP03398"/>
<dbReference type="InterPro" id="IPR017441">
    <property type="entry name" value="Protein_kinase_ATP_BS"/>
</dbReference>
<proteinExistence type="predicted"/>
<dbReference type="EMBL" id="CM008964">
    <property type="protein sequence ID" value="PNW85915.1"/>
    <property type="molecule type" value="Genomic_DNA"/>
</dbReference>
<reference evidence="12 13" key="1">
    <citation type="journal article" date="2007" name="Science">
        <title>The Chlamydomonas genome reveals the evolution of key animal and plant functions.</title>
        <authorList>
            <person name="Merchant S.S."/>
            <person name="Prochnik S.E."/>
            <person name="Vallon O."/>
            <person name="Harris E.H."/>
            <person name="Karpowicz S.J."/>
            <person name="Witman G.B."/>
            <person name="Terry A."/>
            <person name="Salamov A."/>
            <person name="Fritz-Laylin L.K."/>
            <person name="Marechal-Drouard L."/>
            <person name="Marshall W.F."/>
            <person name="Qu L.H."/>
            <person name="Nelson D.R."/>
            <person name="Sanderfoot A.A."/>
            <person name="Spalding M.H."/>
            <person name="Kapitonov V.V."/>
            <person name="Ren Q."/>
            <person name="Ferris P."/>
            <person name="Lindquist E."/>
            <person name="Shapiro H."/>
            <person name="Lucas S.M."/>
            <person name="Grimwood J."/>
            <person name="Schmutz J."/>
            <person name="Cardol P."/>
            <person name="Cerutti H."/>
            <person name="Chanfreau G."/>
            <person name="Chen C.L."/>
            <person name="Cognat V."/>
            <person name="Croft M.T."/>
            <person name="Dent R."/>
            <person name="Dutcher S."/>
            <person name="Fernandez E."/>
            <person name="Fukuzawa H."/>
            <person name="Gonzalez-Ballester D."/>
            <person name="Gonzalez-Halphen D."/>
            <person name="Hallmann A."/>
            <person name="Hanikenne M."/>
            <person name="Hippler M."/>
            <person name="Inwood W."/>
            <person name="Jabbari K."/>
            <person name="Kalanon M."/>
            <person name="Kuras R."/>
            <person name="Lefebvre P.A."/>
            <person name="Lemaire S.D."/>
            <person name="Lobanov A.V."/>
            <person name="Lohr M."/>
            <person name="Manuell A."/>
            <person name="Meier I."/>
            <person name="Mets L."/>
            <person name="Mittag M."/>
            <person name="Mittelmeier T."/>
            <person name="Moroney J.V."/>
            <person name="Moseley J."/>
            <person name="Napoli C."/>
            <person name="Nedelcu A.M."/>
            <person name="Niyogi K."/>
            <person name="Novoselov S.V."/>
            <person name="Paulsen I.T."/>
            <person name="Pazour G."/>
            <person name="Purton S."/>
            <person name="Ral J.P."/>
            <person name="Riano-Pachon D.M."/>
            <person name="Riekhof W."/>
            <person name="Rymarquis L."/>
            <person name="Schroda M."/>
            <person name="Stern D."/>
            <person name="Umen J."/>
            <person name="Willows R."/>
            <person name="Wilson N."/>
            <person name="Zimmer S.L."/>
            <person name="Allmer J."/>
            <person name="Balk J."/>
            <person name="Bisova K."/>
            <person name="Chen C.J."/>
            <person name="Elias M."/>
            <person name="Gendler K."/>
            <person name="Hauser C."/>
            <person name="Lamb M.R."/>
            <person name="Ledford H."/>
            <person name="Long J.C."/>
            <person name="Minagawa J."/>
            <person name="Page M.D."/>
            <person name="Pan J."/>
            <person name="Pootakham W."/>
            <person name="Roje S."/>
            <person name="Rose A."/>
            <person name="Stahlberg E."/>
            <person name="Terauchi A.M."/>
            <person name="Yang P."/>
            <person name="Ball S."/>
            <person name="Bowler C."/>
            <person name="Dieckmann C.L."/>
            <person name="Gladyshev V.N."/>
            <person name="Green P."/>
            <person name="Jorgensen R."/>
            <person name="Mayfield S."/>
            <person name="Mueller-Roeber B."/>
            <person name="Rajamani S."/>
            <person name="Sayre R.T."/>
            <person name="Brokstein P."/>
            <person name="Dubchak I."/>
            <person name="Goodstein D."/>
            <person name="Hornick L."/>
            <person name="Huang Y.W."/>
            <person name="Jhaveri J."/>
            <person name="Luo Y."/>
            <person name="Martinez D."/>
            <person name="Ngau W.C."/>
            <person name="Otillar B."/>
            <person name="Poliakov A."/>
            <person name="Porter A."/>
            <person name="Szajkowski L."/>
            <person name="Werner G."/>
            <person name="Zhou K."/>
            <person name="Grigoriev I.V."/>
            <person name="Rokhsar D.S."/>
            <person name="Grossman A.R."/>
        </authorList>
    </citation>
    <scope>NUCLEOTIDE SEQUENCE [LARGE SCALE GENOMIC DNA]</scope>
    <source>
        <strain evidence="13">CC-503</strain>
    </source>
</reference>
<feature type="region of interest" description="Disordered" evidence="10">
    <location>
        <begin position="626"/>
        <end position="656"/>
    </location>
</feature>
<dbReference type="InterPro" id="IPR050117">
    <property type="entry name" value="MAPK"/>
</dbReference>
<keyword evidence="3" id="KW-0808">Transferase</keyword>
<evidence type="ECO:0000256" key="2">
    <source>
        <dbReference type="ARBA" id="ARBA00022527"/>
    </source>
</evidence>
<dbReference type="Gene3D" id="3.30.200.20">
    <property type="entry name" value="Phosphorylase Kinase, domain 1"/>
    <property type="match status" value="1"/>
</dbReference>
<dbReference type="GO" id="GO:0005634">
    <property type="term" value="C:nucleus"/>
    <property type="evidence" value="ECO:0000318"/>
    <property type="project" value="GO_Central"/>
</dbReference>
<protein>
    <recommendedName>
        <fullName evidence="1">cyclin-dependent kinase</fullName>
        <ecNumber evidence="1">2.7.11.22</ecNumber>
    </recommendedName>
</protein>
<feature type="region of interest" description="Disordered" evidence="10">
    <location>
        <begin position="1602"/>
        <end position="1625"/>
    </location>
</feature>
<feature type="domain" description="Protein kinase" evidence="11">
    <location>
        <begin position="4"/>
        <end position="289"/>
    </location>
</feature>
<keyword evidence="6 9" id="KW-0067">ATP-binding</keyword>
<dbReference type="InterPro" id="IPR000719">
    <property type="entry name" value="Prot_kinase_dom"/>
</dbReference>
<feature type="region of interest" description="Disordered" evidence="10">
    <location>
        <begin position="798"/>
        <end position="830"/>
    </location>
</feature>
<dbReference type="InterPro" id="IPR011009">
    <property type="entry name" value="Kinase-like_dom_sf"/>
</dbReference>
<evidence type="ECO:0000259" key="11">
    <source>
        <dbReference type="PROSITE" id="PS50011"/>
    </source>
</evidence>
<dbReference type="Gene3D" id="1.10.510.10">
    <property type="entry name" value="Transferase(Phosphotransferase) domain 1"/>
    <property type="match status" value="1"/>
</dbReference>
<dbReference type="PROSITE" id="PS00108">
    <property type="entry name" value="PROTEIN_KINASE_ST"/>
    <property type="match status" value="1"/>
</dbReference>
<dbReference type="GO" id="GO:0005737">
    <property type="term" value="C:cytoplasm"/>
    <property type="evidence" value="ECO:0000318"/>
    <property type="project" value="GO_Central"/>
</dbReference>
<feature type="compositionally biased region" description="Low complexity" evidence="10">
    <location>
        <begin position="326"/>
        <end position="343"/>
    </location>
</feature>
<dbReference type="PANTHER" id="PTHR24055">
    <property type="entry name" value="MITOGEN-ACTIVATED PROTEIN KINASE"/>
    <property type="match status" value="1"/>
</dbReference>
<dbReference type="GO" id="GO:0005524">
    <property type="term" value="F:ATP binding"/>
    <property type="evidence" value="ECO:0007669"/>
    <property type="project" value="UniProtKB-UniRule"/>
</dbReference>
<feature type="region of interest" description="Disordered" evidence="10">
    <location>
        <begin position="1563"/>
        <end position="1585"/>
    </location>
</feature>
<evidence type="ECO:0000256" key="10">
    <source>
        <dbReference type="SAM" id="MobiDB-lite"/>
    </source>
</evidence>
<evidence type="ECO:0000313" key="12">
    <source>
        <dbReference type="EMBL" id="PNW85915.1"/>
    </source>
</evidence>
<evidence type="ECO:0000256" key="8">
    <source>
        <dbReference type="ARBA" id="ARBA00048367"/>
    </source>
</evidence>
<accession>A0A2K3DZF5</accession>
<dbReference type="FunFam" id="3.30.200.20:FF:000049">
    <property type="entry name" value="cyclin-dependent kinase-like 1 isoform X1"/>
    <property type="match status" value="1"/>
</dbReference>
<feature type="compositionally biased region" description="Basic and acidic residues" evidence="10">
    <location>
        <begin position="932"/>
        <end position="944"/>
    </location>
</feature>
<evidence type="ECO:0000256" key="5">
    <source>
        <dbReference type="ARBA" id="ARBA00022777"/>
    </source>
</evidence>
<dbReference type="RefSeq" id="XP_042926585.1">
    <property type="nucleotide sequence ID" value="XM_043061327.1"/>
</dbReference>
<evidence type="ECO:0000256" key="4">
    <source>
        <dbReference type="ARBA" id="ARBA00022741"/>
    </source>
</evidence>
<keyword evidence="2" id="KW-0723">Serine/threonine-protein kinase</keyword>
<dbReference type="GO" id="GO:0004674">
    <property type="term" value="F:protein serine/threonine kinase activity"/>
    <property type="evidence" value="ECO:0000318"/>
    <property type="project" value="GO_Central"/>
</dbReference>
<evidence type="ECO:0000256" key="1">
    <source>
        <dbReference type="ARBA" id="ARBA00012425"/>
    </source>
</evidence>
<comment type="catalytic activity">
    <reaction evidence="7">
        <text>L-threonyl-[protein] + ATP = O-phospho-L-threonyl-[protein] + ADP + H(+)</text>
        <dbReference type="Rhea" id="RHEA:46608"/>
        <dbReference type="Rhea" id="RHEA-COMP:11060"/>
        <dbReference type="Rhea" id="RHEA-COMP:11605"/>
        <dbReference type="ChEBI" id="CHEBI:15378"/>
        <dbReference type="ChEBI" id="CHEBI:30013"/>
        <dbReference type="ChEBI" id="CHEBI:30616"/>
        <dbReference type="ChEBI" id="CHEBI:61977"/>
        <dbReference type="ChEBI" id="CHEBI:456216"/>
        <dbReference type="EC" id="2.7.11.22"/>
    </reaction>
</comment>
<feature type="region of interest" description="Disordered" evidence="10">
    <location>
        <begin position="919"/>
        <end position="954"/>
    </location>
</feature>
<feature type="compositionally biased region" description="Low complexity" evidence="10">
    <location>
        <begin position="366"/>
        <end position="395"/>
    </location>
</feature>
<dbReference type="OrthoDB" id="550276at2759"/>
<sequence>MQRYTYVSTLGEGAYGTVWRCTDNETGQEVAVKALKKAHEDALIMRLAVREVKVLRKLAHPNCVKLLDAFKSKTGRVYMVFEFVGPSAHDMLDAHPEGLPRDALKLVCWQLLRAAAYLHQEKLLHRDIKPANVLVDTRTGVVRLCDFGFARPCNSSAKEAEQCTSYVVTRWYRAPEVLVAAPYGPASDVWSIGCTMAELATGRPLFVGSSTADQLRRIMRCLGPLSPPHMSRIASDPRLANVQLPDPHLTLRQRLPEVEPRLLALIYCCLQPDPQLRPTAAELLQMPYFSDVHKLAQFSDAMRPWLPPPAAATASISQHEVMSDPAGSSSHQAGSSSHQAGSSRCNASSSQDRGEAMALRKRALEATGPTGGASSVASSSAGTPGAAAASISGTGQPQTHVPHSTAVDRPVSALAAKAARRSCEAAVYSDNTATQALTAAPQTGAGAATPAGAAWAVQQQLPSLSAAGAAHMVATSVGPSRRRKSACTPFAHAAIAAAVAVGGASDAASTSAVPMDVCAEEVAPATAPPAAASTTRTAAVAAVTAGSAFQPRPPPAVAPPASSAAVQFISSLQAEAAAATFGPVQQRRRPGRHHSMSFYEQSLQASRLGQQQPGLTAAAQHPFPQHQAAGSLPASGVQSGPSVDLKPRGRRGSTDLWRVKAGADIAEAAAEADTGHGSDAAADGPVGTPLAASAALLATAMSDGGSLSRRLLLTSPMGAGEVAADAAAAAHSPLRASRGSISALGTARSSCAAANAAIAGGTEAAVASGGSSCCAAGAPAAAVAGPAAKVEVLTAMDGQQQRNAPQQPPSRTPAAVPTQQPSAPSAVGATTNAISTASAAAGAGRVGGASANCSRNLQGRANMEASWSLLTTSISEHVGASADALATGPDAAAAASGSQQNVGGNGSAIALMNLGLLASRSPSPTHRRGRRNNADAARRVRAGDPDAVGSGASAGAMIDSSGGSNCHGGLEPADGSSAAAPAYLQLSLDTVVAGQLASGSAEDSAGMLLGGGGGGCAGRGARTAAMMAAAVKSAAAAAAAGRRSQASTINGGGASCFAHLSTHGSLLPSPTAEAPAADERASAVASASRHDRSSGYGRVAMQQQLGRQQQSSGVARRPPLALLLSTAGSTGGGCGGLMTTMDYWEEIMTPVGAPSIHSSLRSGLLPHVRPQQPLNAAQQQQLQKQRSSRSSFLAFRAAFPASGGGGSSSCTSVVPVSCAATGAGGNSEYSRLLTAESGGVPASVMVTATHGGIATAGSTRAAVASLDRASSSYIHRLSNGGGGLDPVLEHVVNALNRAASVTGDSPLTSHSRSHKRIAHATSSASCRSAPGRSSVHTCGGGGLKSSRISTVDEAEEVSCGNTVRAAAAVAALRGSNSSEAADAAHGGDGNDYEGPVDVCTLDAGPASLHGATAAANATGFSSVCRSGLLLDPTAAAGSTPPLMRMIAGPSSSPSSSLLPMPEAMVSPTGTSGAFLRRHHNRLVHCASNNTATSNLERSSTNPAGRMTPGGQKDCIRDAFAAGSPFGALVASATGELVIAAGESSNSSKSLFGLNRRAKVAAEVTPGGAGGSSIARTEAHQQQQALAHPMSALGVWPVSRHHTAISEGQSEGRTSDTGHTGAGSRGVAMAGHRLLAAAVHNHQLQPSAATAGAVLLPAAATAAASRSAALPLVVAAAPDSAAARQPAARAVPDTMANYGSRSSAPSGLRGLWKCASGDVAQTSGGGSKQNAEGWHGQAVTVPHGGGGLKKALARMVKAVKNGLSSGP</sequence>
<dbReference type="PROSITE" id="PS00107">
    <property type="entry name" value="PROTEIN_KINASE_ATP"/>
    <property type="match status" value="1"/>
</dbReference>
<dbReference type="KEGG" id="cre:CHLRE_03g200200v5"/>
<evidence type="ECO:0000256" key="6">
    <source>
        <dbReference type="ARBA" id="ARBA00022840"/>
    </source>
</evidence>
<dbReference type="FunFam" id="1.10.510.10:FF:000980">
    <property type="entry name" value="Predicted protein"/>
    <property type="match status" value="1"/>
</dbReference>
<dbReference type="InParanoid" id="A0A2K3DZF5"/>
<evidence type="ECO:0000313" key="13">
    <source>
        <dbReference type="Proteomes" id="UP000006906"/>
    </source>
</evidence>
<gene>
    <name evidence="12" type="ORF">CHLRE_03g200200v5</name>
</gene>
<feature type="region of interest" description="Disordered" evidence="10">
    <location>
        <begin position="1067"/>
        <end position="1096"/>
    </location>
</feature>
<dbReference type="Pfam" id="PF00069">
    <property type="entry name" value="Pkinase"/>
    <property type="match status" value="1"/>
</dbReference>
<feature type="region of interest" description="Disordered" evidence="10">
    <location>
        <begin position="311"/>
        <end position="404"/>
    </location>
</feature>
<organism evidence="12 13">
    <name type="scientific">Chlamydomonas reinhardtii</name>
    <name type="common">Chlamydomonas smithii</name>
    <dbReference type="NCBI Taxonomy" id="3055"/>
    <lineage>
        <taxon>Eukaryota</taxon>
        <taxon>Viridiplantae</taxon>
        <taxon>Chlorophyta</taxon>
        <taxon>core chlorophytes</taxon>
        <taxon>Chlorophyceae</taxon>
        <taxon>CS clade</taxon>
        <taxon>Chlamydomonadales</taxon>
        <taxon>Chlamydomonadaceae</taxon>
        <taxon>Chlamydomonas</taxon>
    </lineage>
</organism>
<name>A0A2K3DZF5_CHLRE</name>
<keyword evidence="5" id="KW-0418">Kinase</keyword>
<evidence type="ECO:0000256" key="7">
    <source>
        <dbReference type="ARBA" id="ARBA00047811"/>
    </source>
</evidence>
<dbReference type="EC" id="2.7.11.22" evidence="1"/>
<dbReference type="SUPFAM" id="SSF56112">
    <property type="entry name" value="Protein kinase-like (PK-like)"/>
    <property type="match status" value="1"/>
</dbReference>
<dbReference type="GO" id="GO:0035556">
    <property type="term" value="P:intracellular signal transduction"/>
    <property type="evidence" value="ECO:0000318"/>
    <property type="project" value="GO_Central"/>
</dbReference>
<feature type="binding site" evidence="9">
    <location>
        <position position="33"/>
    </location>
    <ligand>
        <name>ATP</name>
        <dbReference type="ChEBI" id="CHEBI:30616"/>
    </ligand>
</feature>
<dbReference type="ExpressionAtlas" id="A0A2K3DZF5">
    <property type="expression patterns" value="baseline and differential"/>
</dbReference>
<keyword evidence="13" id="KW-1185">Reference proteome</keyword>
<evidence type="ECO:0000256" key="9">
    <source>
        <dbReference type="PROSITE-ProRule" id="PRU10141"/>
    </source>
</evidence>
<dbReference type="Proteomes" id="UP000006906">
    <property type="component" value="Chromosome 3"/>
</dbReference>
<dbReference type="GeneID" id="5718942"/>
<dbReference type="InterPro" id="IPR008271">
    <property type="entry name" value="Ser/Thr_kinase_AS"/>
</dbReference>
<dbReference type="PROSITE" id="PS50011">
    <property type="entry name" value="PROTEIN_KINASE_DOM"/>
    <property type="match status" value="1"/>
</dbReference>
<dbReference type="GO" id="GO:0004693">
    <property type="term" value="F:cyclin-dependent protein serine/threonine kinase activity"/>
    <property type="evidence" value="ECO:0007669"/>
    <property type="project" value="UniProtKB-EC"/>
</dbReference>
<comment type="catalytic activity">
    <reaction evidence="8">
        <text>L-seryl-[protein] + ATP = O-phospho-L-seryl-[protein] + ADP + H(+)</text>
        <dbReference type="Rhea" id="RHEA:17989"/>
        <dbReference type="Rhea" id="RHEA-COMP:9863"/>
        <dbReference type="Rhea" id="RHEA-COMP:11604"/>
        <dbReference type="ChEBI" id="CHEBI:15378"/>
        <dbReference type="ChEBI" id="CHEBI:29999"/>
        <dbReference type="ChEBI" id="CHEBI:30616"/>
        <dbReference type="ChEBI" id="CHEBI:83421"/>
        <dbReference type="ChEBI" id="CHEBI:456216"/>
        <dbReference type="EC" id="2.7.11.22"/>
    </reaction>
</comment>
<evidence type="ECO:0000256" key="3">
    <source>
        <dbReference type="ARBA" id="ARBA00022679"/>
    </source>
</evidence>
<feature type="compositionally biased region" description="Polar residues" evidence="10">
    <location>
        <begin position="1605"/>
        <end position="1617"/>
    </location>
</feature>
<dbReference type="Gramene" id="PNW85915">
    <property type="protein sequence ID" value="PNW85915"/>
    <property type="gene ID" value="CHLRE_03g200200v5"/>
</dbReference>